<keyword evidence="1" id="KW-0805">Transcription regulation</keyword>
<dbReference type="Gene3D" id="1.10.260.40">
    <property type="entry name" value="lambda repressor-like DNA-binding domains"/>
    <property type="match status" value="1"/>
</dbReference>
<evidence type="ECO:0000313" key="6">
    <source>
        <dbReference type="Proteomes" id="UP001299970"/>
    </source>
</evidence>
<dbReference type="SMART" id="SM00354">
    <property type="entry name" value="HTH_LACI"/>
    <property type="match status" value="1"/>
</dbReference>
<organism evidence="5 6">
    <name type="scientific">Pseudonocardia alaniniphila</name>
    <dbReference type="NCBI Taxonomy" id="75291"/>
    <lineage>
        <taxon>Bacteria</taxon>
        <taxon>Bacillati</taxon>
        <taxon>Actinomycetota</taxon>
        <taxon>Actinomycetes</taxon>
        <taxon>Pseudonocardiales</taxon>
        <taxon>Pseudonocardiaceae</taxon>
        <taxon>Pseudonocardia</taxon>
    </lineage>
</organism>
<dbReference type="Pfam" id="PF00356">
    <property type="entry name" value="LacI"/>
    <property type="match status" value="1"/>
</dbReference>
<reference evidence="5 6" key="1">
    <citation type="submission" date="2022-03" db="EMBL/GenBank/DDBJ databases">
        <title>Pseudonocardia alaer sp. nov., a novel actinomycete isolated from reed forest soil.</title>
        <authorList>
            <person name="Wang L."/>
        </authorList>
    </citation>
    <scope>NUCLEOTIDE SEQUENCE [LARGE SCALE GENOMIC DNA]</scope>
    <source>
        <strain evidence="5 6">Y-16303</strain>
    </source>
</reference>
<dbReference type="CDD" id="cd01392">
    <property type="entry name" value="HTH_LacI"/>
    <property type="match status" value="1"/>
</dbReference>
<dbReference type="PANTHER" id="PTHR30146:SF138">
    <property type="entry name" value="TRANSCRIPTIONAL REGULATORY PROTEIN"/>
    <property type="match status" value="1"/>
</dbReference>
<accession>A0ABS9TNP7</accession>
<evidence type="ECO:0000256" key="3">
    <source>
        <dbReference type="ARBA" id="ARBA00023163"/>
    </source>
</evidence>
<feature type="domain" description="HTH lacI-type" evidence="4">
    <location>
        <begin position="4"/>
        <end position="58"/>
    </location>
</feature>
<keyword evidence="3" id="KW-0804">Transcription</keyword>
<keyword evidence="6" id="KW-1185">Reference proteome</keyword>
<proteinExistence type="predicted"/>
<keyword evidence="2 5" id="KW-0238">DNA-binding</keyword>
<dbReference type="InterPro" id="IPR010982">
    <property type="entry name" value="Lambda_DNA-bd_dom_sf"/>
</dbReference>
<sequence>MSRVGIRELAAELGMSISTVSRAMNARSDVSAATRERVTAAAERLGYRPNQSGRTLRRGATGTVALVIQTNTARTEMGETFYFNLCDGLQQTLATRSLDLVVLPVGASADRDRFLVNAVDRHLADAYIVSNTDRTDRRIEYLTQRAVPFVTLGRGGAADHAWLDLDFEGVAAHSVARLAGLGHERIALASDDRDINSTWEYACGYRRALAEHELPADGGWEIRVPDTPEGGTVLADRLLDMSPRPTAVVLAQETLAIGLYRRLREAGVEPGRDLAVVGFRKNPVCDYLVPSLTSFEVSLVDYGRRLGEIVIGLLTASPDDEPVHEVWEMTVVPGESDAHPPCEKAAG</sequence>
<dbReference type="Proteomes" id="UP001299970">
    <property type="component" value="Unassembled WGS sequence"/>
</dbReference>
<dbReference type="InterPro" id="IPR028082">
    <property type="entry name" value="Peripla_BP_I"/>
</dbReference>
<comment type="caution">
    <text evidence="5">The sequence shown here is derived from an EMBL/GenBank/DDBJ whole genome shotgun (WGS) entry which is preliminary data.</text>
</comment>
<dbReference type="Pfam" id="PF13377">
    <property type="entry name" value="Peripla_BP_3"/>
    <property type="match status" value="1"/>
</dbReference>
<evidence type="ECO:0000256" key="2">
    <source>
        <dbReference type="ARBA" id="ARBA00023125"/>
    </source>
</evidence>
<dbReference type="InterPro" id="IPR046335">
    <property type="entry name" value="LacI/GalR-like_sensor"/>
</dbReference>
<dbReference type="PROSITE" id="PS50932">
    <property type="entry name" value="HTH_LACI_2"/>
    <property type="match status" value="1"/>
</dbReference>
<name>A0ABS9TNP7_9PSEU</name>
<dbReference type="RefSeq" id="WP_241040970.1">
    <property type="nucleotide sequence ID" value="NZ_BAAAJF010000049.1"/>
</dbReference>
<dbReference type="InterPro" id="IPR000843">
    <property type="entry name" value="HTH_LacI"/>
</dbReference>
<evidence type="ECO:0000256" key="1">
    <source>
        <dbReference type="ARBA" id="ARBA00023015"/>
    </source>
</evidence>
<dbReference type="SUPFAM" id="SSF53822">
    <property type="entry name" value="Periplasmic binding protein-like I"/>
    <property type="match status" value="1"/>
</dbReference>
<evidence type="ECO:0000313" key="5">
    <source>
        <dbReference type="EMBL" id="MCH6170161.1"/>
    </source>
</evidence>
<dbReference type="GO" id="GO:0003677">
    <property type="term" value="F:DNA binding"/>
    <property type="evidence" value="ECO:0007669"/>
    <property type="project" value="UniProtKB-KW"/>
</dbReference>
<dbReference type="SUPFAM" id="SSF47413">
    <property type="entry name" value="lambda repressor-like DNA-binding domains"/>
    <property type="match status" value="1"/>
</dbReference>
<dbReference type="Gene3D" id="3.40.50.2300">
    <property type="match status" value="2"/>
</dbReference>
<evidence type="ECO:0000259" key="4">
    <source>
        <dbReference type="PROSITE" id="PS50932"/>
    </source>
</evidence>
<protein>
    <submittedName>
        <fullName evidence="5">LacI family DNA-binding transcriptional regulator</fullName>
    </submittedName>
</protein>
<gene>
    <name evidence="5" type="ORF">MMF94_31050</name>
</gene>
<dbReference type="EMBL" id="JAKXMK010000030">
    <property type="protein sequence ID" value="MCH6170161.1"/>
    <property type="molecule type" value="Genomic_DNA"/>
</dbReference>
<dbReference type="PANTHER" id="PTHR30146">
    <property type="entry name" value="LACI-RELATED TRANSCRIPTIONAL REPRESSOR"/>
    <property type="match status" value="1"/>
</dbReference>